<feature type="compositionally biased region" description="Basic and acidic residues" evidence="6">
    <location>
        <begin position="277"/>
        <end position="290"/>
    </location>
</feature>
<keyword evidence="2" id="KW-0677">Repeat</keyword>
<feature type="region of interest" description="Disordered" evidence="6">
    <location>
        <begin position="183"/>
        <end position="400"/>
    </location>
</feature>
<organism evidence="8 9">
    <name type="scientific">Diaporthe australafricana</name>
    <dbReference type="NCBI Taxonomy" id="127596"/>
    <lineage>
        <taxon>Eukaryota</taxon>
        <taxon>Fungi</taxon>
        <taxon>Dikarya</taxon>
        <taxon>Ascomycota</taxon>
        <taxon>Pezizomycotina</taxon>
        <taxon>Sordariomycetes</taxon>
        <taxon>Sordariomycetidae</taxon>
        <taxon>Diaporthales</taxon>
        <taxon>Diaporthaceae</taxon>
        <taxon>Diaporthe</taxon>
    </lineage>
</organism>
<feature type="domain" description="C2H2-type" evidence="7">
    <location>
        <begin position="193"/>
        <end position="221"/>
    </location>
</feature>
<feature type="compositionally biased region" description="Acidic residues" evidence="6">
    <location>
        <begin position="89"/>
        <end position="102"/>
    </location>
</feature>
<feature type="compositionally biased region" description="Low complexity" evidence="6">
    <location>
        <begin position="418"/>
        <end position="445"/>
    </location>
</feature>
<dbReference type="InterPro" id="IPR013087">
    <property type="entry name" value="Znf_C2H2_type"/>
</dbReference>
<dbReference type="PANTHER" id="PTHR24408">
    <property type="entry name" value="ZINC FINGER PROTEIN"/>
    <property type="match status" value="1"/>
</dbReference>
<dbReference type="SUPFAM" id="SSF57667">
    <property type="entry name" value="beta-beta-alpha zinc fingers"/>
    <property type="match status" value="1"/>
</dbReference>
<dbReference type="EMBL" id="JAWRVE010000050">
    <property type="protein sequence ID" value="KAL1867491.1"/>
    <property type="molecule type" value="Genomic_DNA"/>
</dbReference>
<proteinExistence type="predicted"/>
<keyword evidence="9" id="KW-1185">Reference proteome</keyword>
<name>A0ABR3WVM4_9PEZI</name>
<feature type="compositionally biased region" description="Low complexity" evidence="6">
    <location>
        <begin position="243"/>
        <end position="252"/>
    </location>
</feature>
<evidence type="ECO:0000256" key="5">
    <source>
        <dbReference type="PROSITE-ProRule" id="PRU00042"/>
    </source>
</evidence>
<evidence type="ECO:0000259" key="7">
    <source>
        <dbReference type="PROSITE" id="PS50157"/>
    </source>
</evidence>
<feature type="compositionally biased region" description="Basic and acidic residues" evidence="6">
    <location>
        <begin position="198"/>
        <end position="209"/>
    </location>
</feature>
<dbReference type="Pfam" id="PF00096">
    <property type="entry name" value="zf-C2H2"/>
    <property type="match status" value="2"/>
</dbReference>
<comment type="caution">
    <text evidence="8">The sequence shown here is derived from an EMBL/GenBank/DDBJ whole genome shotgun (WGS) entry which is preliminary data.</text>
</comment>
<evidence type="ECO:0000256" key="1">
    <source>
        <dbReference type="ARBA" id="ARBA00022723"/>
    </source>
</evidence>
<dbReference type="PROSITE" id="PS50157">
    <property type="entry name" value="ZINC_FINGER_C2H2_2"/>
    <property type="match status" value="2"/>
</dbReference>
<keyword evidence="4" id="KW-0862">Zinc</keyword>
<evidence type="ECO:0000256" key="6">
    <source>
        <dbReference type="SAM" id="MobiDB-lite"/>
    </source>
</evidence>
<gene>
    <name evidence="8" type="ORF">Daus18300_006335</name>
</gene>
<feature type="region of interest" description="Disordered" evidence="6">
    <location>
        <begin position="413"/>
        <end position="459"/>
    </location>
</feature>
<dbReference type="PROSITE" id="PS00028">
    <property type="entry name" value="ZINC_FINGER_C2H2_1"/>
    <property type="match status" value="2"/>
</dbReference>
<dbReference type="Gene3D" id="3.30.160.60">
    <property type="entry name" value="Classic Zinc Finger"/>
    <property type="match status" value="2"/>
</dbReference>
<evidence type="ECO:0000256" key="3">
    <source>
        <dbReference type="ARBA" id="ARBA00022771"/>
    </source>
</evidence>
<feature type="region of interest" description="Disordered" evidence="6">
    <location>
        <begin position="27"/>
        <end position="163"/>
    </location>
</feature>
<feature type="compositionally biased region" description="Basic and acidic residues" evidence="6">
    <location>
        <begin position="120"/>
        <end position="131"/>
    </location>
</feature>
<evidence type="ECO:0000256" key="2">
    <source>
        <dbReference type="ARBA" id="ARBA00022737"/>
    </source>
</evidence>
<dbReference type="SMART" id="SM00355">
    <property type="entry name" value="ZnF_C2H2"/>
    <property type="match status" value="2"/>
</dbReference>
<dbReference type="Proteomes" id="UP001583177">
    <property type="component" value="Unassembled WGS sequence"/>
</dbReference>
<reference evidence="8 9" key="1">
    <citation type="journal article" date="2024" name="IMA Fungus">
        <title>IMA Genome - F19 : A genome assembly and annotation guide to empower mycologists, including annotated draft genome sequences of Ceratocystis pirilliformis, Diaporthe australafricana, Fusarium ophioides, Paecilomyces lecythidis, and Sporothrix stenoceras.</title>
        <authorList>
            <person name="Aylward J."/>
            <person name="Wilson A.M."/>
            <person name="Visagie C.M."/>
            <person name="Spraker J."/>
            <person name="Barnes I."/>
            <person name="Buitendag C."/>
            <person name="Ceriani C."/>
            <person name="Del Mar Angel L."/>
            <person name="du Plessis D."/>
            <person name="Fuchs T."/>
            <person name="Gasser K."/>
            <person name="Kramer D."/>
            <person name="Li W."/>
            <person name="Munsamy K."/>
            <person name="Piso A."/>
            <person name="Price J.L."/>
            <person name="Sonnekus B."/>
            <person name="Thomas C."/>
            <person name="van der Nest A."/>
            <person name="van Dijk A."/>
            <person name="van Heerden A."/>
            <person name="van Vuuren N."/>
            <person name="Yilmaz N."/>
            <person name="Duong T.A."/>
            <person name="van der Merwe N.A."/>
            <person name="Wingfield M.J."/>
            <person name="Wingfield B.D."/>
        </authorList>
    </citation>
    <scope>NUCLEOTIDE SEQUENCE [LARGE SCALE GENOMIC DNA]</scope>
    <source>
        <strain evidence="8 9">CMW 18300</strain>
    </source>
</reference>
<feature type="compositionally biased region" description="Low complexity" evidence="6">
    <location>
        <begin position="370"/>
        <end position="381"/>
    </location>
</feature>
<accession>A0ABR3WVM4</accession>
<sequence>MEPEPFPKLDTEKIEAAQTLLQLNGYWPRRRSWGQPRLSSERSTQRYQFGRERNAEPGRAQNSAAEEGYLPQPPASRFPSEEAMSPGDTTEDEPEVPQEEEVQPVADMGPGASVEEDEPEIPKQEESKPQPDAEPGASVKECADGSSPLGLANDRKKEKGGARPFVCKVCGETYKRCDHLVRHQKQAHQGEQFQCPVCKRDFSRKDNLNQHRKKIHKLEDPEPDPEPPMVTSGPRPAAPPPVLAAKRPAAVKSLSDQRRPTGEGARGSQGAGTSPKRPRDQEDEGRRDAPDPSTPQSKKARAPLPALRPKPMADRAQAIGSPTSPSLSQEKRLLAKPRTPLPSRRPIKKIRVSQTGTKYAPSRPGQTQGSQAPAAASNSASTIGHPPSSNSATSSSHVPAEHLAPLAIAALSRPAPVASSQSHAQAGGAPGTTGNPPASSAAPSSERVGGGKFKPINKR</sequence>
<dbReference type="PANTHER" id="PTHR24408:SF58">
    <property type="entry name" value="TRANSCRIPTION FACTOR (TFIIIA), PUTATIVE (AFU_ORTHOLOGUE AFUA_1G05150)-RELATED"/>
    <property type="match status" value="1"/>
</dbReference>
<keyword evidence="3 5" id="KW-0863">Zinc-finger</keyword>
<evidence type="ECO:0000256" key="4">
    <source>
        <dbReference type="ARBA" id="ARBA00022833"/>
    </source>
</evidence>
<protein>
    <recommendedName>
        <fullName evidence="7">C2H2-type domain-containing protein</fullName>
    </recommendedName>
</protein>
<feature type="domain" description="C2H2-type" evidence="7">
    <location>
        <begin position="165"/>
        <end position="193"/>
    </location>
</feature>
<dbReference type="InterPro" id="IPR036236">
    <property type="entry name" value="Znf_C2H2_sf"/>
</dbReference>
<evidence type="ECO:0000313" key="8">
    <source>
        <dbReference type="EMBL" id="KAL1867491.1"/>
    </source>
</evidence>
<keyword evidence="1" id="KW-0479">Metal-binding</keyword>
<evidence type="ECO:0000313" key="9">
    <source>
        <dbReference type="Proteomes" id="UP001583177"/>
    </source>
</evidence>
<feature type="compositionally biased region" description="Basic and acidic residues" evidence="6">
    <location>
        <begin position="39"/>
        <end position="56"/>
    </location>
</feature>